<reference evidence="3 4" key="1">
    <citation type="submission" date="2018-10" db="EMBL/GenBank/DDBJ databases">
        <title>Phylogenomics of Brevibacillus.</title>
        <authorList>
            <person name="Dunlap C."/>
        </authorList>
    </citation>
    <scope>NUCLEOTIDE SEQUENCE [LARGE SCALE GENOMIC DNA]</scope>
    <source>
        <strain evidence="3 4">JCM 15774</strain>
    </source>
</reference>
<dbReference type="InterPro" id="IPR049492">
    <property type="entry name" value="BD-FAE-like_dom"/>
</dbReference>
<dbReference type="SUPFAM" id="SSF53474">
    <property type="entry name" value="alpha/beta-Hydrolases"/>
    <property type="match status" value="1"/>
</dbReference>
<comment type="caution">
    <text evidence="3">The sequence shown here is derived from an EMBL/GenBank/DDBJ whole genome shotgun (WGS) entry which is preliminary data.</text>
</comment>
<accession>A0A3M8DBQ5</accession>
<dbReference type="Proteomes" id="UP000269573">
    <property type="component" value="Unassembled WGS sequence"/>
</dbReference>
<dbReference type="Gene3D" id="3.40.50.1820">
    <property type="entry name" value="alpha/beta hydrolase"/>
    <property type="match status" value="1"/>
</dbReference>
<dbReference type="PANTHER" id="PTHR48081">
    <property type="entry name" value="AB HYDROLASE SUPERFAMILY PROTEIN C4A8.06C"/>
    <property type="match status" value="1"/>
</dbReference>
<protein>
    <submittedName>
        <fullName evidence="3">Alpha/beta hydrolase</fullName>
    </submittedName>
</protein>
<dbReference type="AlphaFoldDB" id="A0A3M8DBQ5"/>
<feature type="domain" description="BD-FAE-like" evidence="2">
    <location>
        <begin position="20"/>
        <end position="226"/>
    </location>
</feature>
<name>A0A3M8DBQ5_9BACL</name>
<organism evidence="3 4">
    <name type="scientific">Brevibacillus nitrificans</name>
    <dbReference type="NCBI Taxonomy" id="651560"/>
    <lineage>
        <taxon>Bacteria</taxon>
        <taxon>Bacillati</taxon>
        <taxon>Bacillota</taxon>
        <taxon>Bacilli</taxon>
        <taxon>Bacillales</taxon>
        <taxon>Paenibacillaceae</taxon>
        <taxon>Brevibacillus</taxon>
    </lineage>
</organism>
<dbReference type="EMBL" id="RHHU01000007">
    <property type="protein sequence ID" value="RNB85393.1"/>
    <property type="molecule type" value="Genomic_DNA"/>
</dbReference>
<dbReference type="InterPro" id="IPR029058">
    <property type="entry name" value="AB_hydrolase_fold"/>
</dbReference>
<keyword evidence="4" id="KW-1185">Reference proteome</keyword>
<sequence length="268" mass="29290">MSKRVHRISYGGDENQFGDLRLPEGNGPFPVAIVIHGGFWRAKFELEHMNKLAEALTALGIATWNIEYRRVGQTGGGWPGTFQDSSHAVDFLRTLANAYPIDLDQVITIGHSAGGHLALWLAARHKLPQNSMLKNSNHPLRLKGAISLAGVSDLELMHDIHKWKESITGVHDNPTEDFIGGMPVDLQSRYAEGSPIALLPIGVPLVLIHGSLDVNVPVGVSEHFVKAAMAAGDSVVFKSISTAEHFKLIDPESDEWSIIKEAVIRLLH</sequence>
<dbReference type="InterPro" id="IPR050300">
    <property type="entry name" value="GDXG_lipolytic_enzyme"/>
</dbReference>
<evidence type="ECO:0000313" key="3">
    <source>
        <dbReference type="EMBL" id="RNB85393.1"/>
    </source>
</evidence>
<dbReference type="Pfam" id="PF20434">
    <property type="entry name" value="BD-FAE"/>
    <property type="match status" value="1"/>
</dbReference>
<keyword evidence="1 3" id="KW-0378">Hydrolase</keyword>
<evidence type="ECO:0000259" key="2">
    <source>
        <dbReference type="Pfam" id="PF20434"/>
    </source>
</evidence>
<proteinExistence type="predicted"/>
<dbReference type="GO" id="GO:0016787">
    <property type="term" value="F:hydrolase activity"/>
    <property type="evidence" value="ECO:0007669"/>
    <property type="project" value="UniProtKB-KW"/>
</dbReference>
<evidence type="ECO:0000313" key="4">
    <source>
        <dbReference type="Proteomes" id="UP000269573"/>
    </source>
</evidence>
<evidence type="ECO:0000256" key="1">
    <source>
        <dbReference type="ARBA" id="ARBA00022801"/>
    </source>
</evidence>
<gene>
    <name evidence="3" type="ORF">EDM59_13065</name>
</gene>